<dbReference type="InterPro" id="IPR001670">
    <property type="entry name" value="ADH_Fe/GldA"/>
</dbReference>
<dbReference type="Gene3D" id="1.20.1090.10">
    <property type="entry name" value="Dehydroquinate synthase-like - alpha domain"/>
    <property type="match status" value="1"/>
</dbReference>
<dbReference type="Gene3D" id="3.40.50.1970">
    <property type="match status" value="1"/>
</dbReference>
<dbReference type="PANTHER" id="PTHR11496:SF83">
    <property type="entry name" value="HYDROXYACID-OXOACID TRANSHYDROGENASE, MITOCHONDRIAL"/>
    <property type="match status" value="1"/>
</dbReference>
<evidence type="ECO:0000259" key="3">
    <source>
        <dbReference type="Pfam" id="PF25137"/>
    </source>
</evidence>
<evidence type="ECO:0000313" key="5">
    <source>
        <dbReference type="Proteomes" id="UP000216024"/>
    </source>
</evidence>
<dbReference type="CDD" id="cd14860">
    <property type="entry name" value="4HBD_NAD"/>
    <property type="match status" value="1"/>
</dbReference>
<dbReference type="Proteomes" id="UP000216024">
    <property type="component" value="Unassembled WGS sequence"/>
</dbReference>
<evidence type="ECO:0000256" key="1">
    <source>
        <dbReference type="ARBA" id="ARBA00023002"/>
    </source>
</evidence>
<organism evidence="4 5">
    <name type="scientific">Anaeromicrobium sediminis</name>
    <dbReference type="NCBI Taxonomy" id="1478221"/>
    <lineage>
        <taxon>Bacteria</taxon>
        <taxon>Bacillati</taxon>
        <taxon>Bacillota</taxon>
        <taxon>Clostridia</taxon>
        <taxon>Peptostreptococcales</taxon>
        <taxon>Thermotaleaceae</taxon>
        <taxon>Anaeromicrobium</taxon>
    </lineage>
</organism>
<dbReference type="PANTHER" id="PTHR11496">
    <property type="entry name" value="ALCOHOL DEHYDROGENASE"/>
    <property type="match status" value="1"/>
</dbReference>
<feature type="domain" description="Fe-containing alcohol dehydrogenase-like C-terminal" evidence="3">
    <location>
        <begin position="177"/>
        <end position="370"/>
    </location>
</feature>
<sequence length="371" mass="41925">MELFKLKSKMHKFDTFAEFAKEFNLGKGDLVLTHRFLYEPFMKELNLEANFIMQEEYGVGEPSDEMMNAILKDAKKNEFDRIIAVGGGTAIDIAKLLVLKDLDDVVDAFDRKIDLVKEKELIAIPTTCGTGTEVTNISIAEIKSKKTKMGLAVDEILPDHAVLVPEFLKGLPYKFYVYSSIDALIHAIESQVSPKSNPYTKIYSMKAIEMIFDVYLNIIEKGEEYRFERLEDILIASNYAGIAFGNTGVGAVHALSYPLGGTYHVPHGEANYQFFTEVFKLYNKKNPEGSIKEVNSMLAGILGVDEADVYEKVEEVLGKLLAKNELKTYGMKEEEIELFADSVLEKQQRLLANNYVPLSREEIVSVYRNLY</sequence>
<proteinExistence type="predicted"/>
<name>A0A267MLM1_9FIRM</name>
<dbReference type="InterPro" id="IPR056798">
    <property type="entry name" value="ADH_Fe_C"/>
</dbReference>
<protein>
    <submittedName>
        <fullName evidence="4">4-hydroxybutyrate dehydrogenase</fullName>
    </submittedName>
</protein>
<dbReference type="GO" id="GO:0004022">
    <property type="term" value="F:alcohol dehydrogenase (NAD+) activity"/>
    <property type="evidence" value="ECO:0007669"/>
    <property type="project" value="TreeGrafter"/>
</dbReference>
<keyword evidence="1" id="KW-0560">Oxidoreductase</keyword>
<feature type="domain" description="Alcohol dehydrogenase iron-type/glycerol dehydrogenase GldA" evidence="2">
    <location>
        <begin position="16"/>
        <end position="164"/>
    </location>
</feature>
<accession>A0A267MLM1</accession>
<keyword evidence="5" id="KW-1185">Reference proteome</keyword>
<dbReference type="SUPFAM" id="SSF56796">
    <property type="entry name" value="Dehydroquinate synthase-like"/>
    <property type="match status" value="1"/>
</dbReference>
<comment type="caution">
    <text evidence="4">The sequence shown here is derived from an EMBL/GenBank/DDBJ whole genome shotgun (WGS) entry which is preliminary data.</text>
</comment>
<dbReference type="InterPro" id="IPR018211">
    <property type="entry name" value="ADH_Fe_CS"/>
</dbReference>
<dbReference type="Pfam" id="PF00465">
    <property type="entry name" value="Fe-ADH"/>
    <property type="match status" value="1"/>
</dbReference>
<dbReference type="RefSeq" id="WP_095132072.1">
    <property type="nucleotide sequence ID" value="NZ_NIBG01000003.1"/>
</dbReference>
<reference evidence="4 5" key="1">
    <citation type="submission" date="2017-06" db="EMBL/GenBank/DDBJ databases">
        <title>Draft genome sequence of anaerobic fermentative bacterium Anaeromicrobium sediminis DY2726D isolated from West Pacific Ocean sediments.</title>
        <authorList>
            <person name="Zeng X."/>
        </authorList>
    </citation>
    <scope>NUCLEOTIDE SEQUENCE [LARGE SCALE GENOMIC DNA]</scope>
    <source>
        <strain evidence="4 5">DY2726D</strain>
    </source>
</reference>
<dbReference type="PROSITE" id="PS00060">
    <property type="entry name" value="ADH_IRON_2"/>
    <property type="match status" value="1"/>
</dbReference>
<dbReference type="AlphaFoldDB" id="A0A267MLM1"/>
<evidence type="ECO:0000313" key="4">
    <source>
        <dbReference type="EMBL" id="PAB60504.1"/>
    </source>
</evidence>
<dbReference type="GO" id="GO:0046872">
    <property type="term" value="F:metal ion binding"/>
    <property type="evidence" value="ECO:0007669"/>
    <property type="project" value="InterPro"/>
</dbReference>
<gene>
    <name evidence="4" type="ORF">CCE28_06295</name>
</gene>
<dbReference type="OrthoDB" id="9804734at2"/>
<dbReference type="InterPro" id="IPR039697">
    <property type="entry name" value="Alcohol_dehydrogenase_Fe"/>
</dbReference>
<dbReference type="Pfam" id="PF25137">
    <property type="entry name" value="ADH_Fe_C"/>
    <property type="match status" value="1"/>
</dbReference>
<evidence type="ECO:0000259" key="2">
    <source>
        <dbReference type="Pfam" id="PF00465"/>
    </source>
</evidence>
<dbReference type="EMBL" id="NIBG01000003">
    <property type="protein sequence ID" value="PAB60504.1"/>
    <property type="molecule type" value="Genomic_DNA"/>
</dbReference>